<name>A0A8X6X730_9ARAC</name>
<evidence type="ECO:0000256" key="1">
    <source>
        <dbReference type="SAM" id="MobiDB-lite"/>
    </source>
</evidence>
<feature type="compositionally biased region" description="Basic and acidic residues" evidence="1">
    <location>
        <begin position="25"/>
        <end position="37"/>
    </location>
</feature>
<feature type="compositionally biased region" description="Polar residues" evidence="1">
    <location>
        <begin position="1"/>
        <end position="15"/>
    </location>
</feature>
<evidence type="ECO:0000313" key="2">
    <source>
        <dbReference type="EMBL" id="GFY46556.1"/>
    </source>
</evidence>
<dbReference type="Proteomes" id="UP000886998">
    <property type="component" value="Unassembled WGS sequence"/>
</dbReference>
<organism evidence="2 3">
    <name type="scientific">Trichonephila inaurata madagascariensis</name>
    <dbReference type="NCBI Taxonomy" id="2747483"/>
    <lineage>
        <taxon>Eukaryota</taxon>
        <taxon>Metazoa</taxon>
        <taxon>Ecdysozoa</taxon>
        <taxon>Arthropoda</taxon>
        <taxon>Chelicerata</taxon>
        <taxon>Arachnida</taxon>
        <taxon>Araneae</taxon>
        <taxon>Araneomorphae</taxon>
        <taxon>Entelegynae</taxon>
        <taxon>Araneoidea</taxon>
        <taxon>Nephilidae</taxon>
        <taxon>Trichonephila</taxon>
        <taxon>Trichonephila inaurata</taxon>
    </lineage>
</organism>
<feature type="compositionally biased region" description="Basic and acidic residues" evidence="1">
    <location>
        <begin position="135"/>
        <end position="144"/>
    </location>
</feature>
<feature type="compositionally biased region" description="Basic residues" evidence="1">
    <location>
        <begin position="38"/>
        <end position="47"/>
    </location>
</feature>
<feature type="region of interest" description="Disordered" evidence="1">
    <location>
        <begin position="1"/>
        <end position="180"/>
    </location>
</feature>
<feature type="compositionally biased region" description="Basic and acidic residues" evidence="1">
    <location>
        <begin position="160"/>
        <end position="179"/>
    </location>
</feature>
<dbReference type="AlphaFoldDB" id="A0A8X6X730"/>
<keyword evidence="3" id="KW-1185">Reference proteome</keyword>
<accession>A0A8X6X730</accession>
<comment type="caution">
    <text evidence="2">The sequence shown here is derived from an EMBL/GenBank/DDBJ whole genome shotgun (WGS) entry which is preliminary data.</text>
</comment>
<proteinExistence type="predicted"/>
<gene>
    <name evidence="2" type="ORF">TNIN_389611</name>
</gene>
<sequence length="212" mass="23696">MQNQMNYAESDSDTSAVEDYSLAHTSEHVTSKSDQHMGRKNPKKRPLTKKDIESSVKKMKTKNSDSSSEVPCIVADVSKSRRHSSVTTLPLRESPQISLSNVNKTLNTSVKRSQRQEESTPGNEMVSYAKSAKKSLTEKNREIIDYSSDSSSEESAVDEEVSRRTGDSSADERQTEHKSNLLKWLISDLMEGSTTTAREASRQEMPACYPKL</sequence>
<evidence type="ECO:0000313" key="3">
    <source>
        <dbReference type="Proteomes" id="UP000886998"/>
    </source>
</evidence>
<dbReference type="EMBL" id="BMAV01005487">
    <property type="protein sequence ID" value="GFY46556.1"/>
    <property type="molecule type" value="Genomic_DNA"/>
</dbReference>
<protein>
    <submittedName>
        <fullName evidence="2">Uncharacterized protein</fullName>
    </submittedName>
</protein>
<feature type="compositionally biased region" description="Polar residues" evidence="1">
    <location>
        <begin position="95"/>
        <end position="111"/>
    </location>
</feature>
<reference evidence="2" key="1">
    <citation type="submission" date="2020-08" db="EMBL/GenBank/DDBJ databases">
        <title>Multicomponent nature underlies the extraordinary mechanical properties of spider dragline silk.</title>
        <authorList>
            <person name="Kono N."/>
            <person name="Nakamura H."/>
            <person name="Mori M."/>
            <person name="Yoshida Y."/>
            <person name="Ohtoshi R."/>
            <person name="Malay A.D."/>
            <person name="Moran D.A.P."/>
            <person name="Tomita M."/>
            <person name="Numata K."/>
            <person name="Arakawa K."/>
        </authorList>
    </citation>
    <scope>NUCLEOTIDE SEQUENCE</scope>
</reference>
<feature type="region of interest" description="Disordered" evidence="1">
    <location>
        <begin position="193"/>
        <end position="212"/>
    </location>
</feature>